<dbReference type="RefSeq" id="WP_379285306.1">
    <property type="nucleotide sequence ID" value="NZ_JBHTIU010000001.1"/>
</dbReference>
<evidence type="ECO:0000313" key="10">
    <source>
        <dbReference type="Proteomes" id="UP001597120"/>
    </source>
</evidence>
<evidence type="ECO:0000256" key="5">
    <source>
        <dbReference type="ARBA" id="ARBA00022989"/>
    </source>
</evidence>
<proteinExistence type="predicted"/>
<dbReference type="Proteomes" id="UP001597120">
    <property type="component" value="Unassembled WGS sequence"/>
</dbReference>
<evidence type="ECO:0008006" key="11">
    <source>
        <dbReference type="Google" id="ProtNLM"/>
    </source>
</evidence>
<keyword evidence="5" id="KW-1133">Transmembrane helix</keyword>
<keyword evidence="8" id="KW-0325">Glycoprotein</keyword>
<reference evidence="10" key="1">
    <citation type="journal article" date="2019" name="Int. J. Syst. Evol. Microbiol.">
        <title>The Global Catalogue of Microorganisms (GCM) 10K type strain sequencing project: providing services to taxonomists for standard genome sequencing and annotation.</title>
        <authorList>
            <consortium name="The Broad Institute Genomics Platform"/>
            <consortium name="The Broad Institute Genome Sequencing Center for Infectious Disease"/>
            <person name="Wu L."/>
            <person name="Ma J."/>
        </authorList>
    </citation>
    <scope>NUCLEOTIDE SEQUENCE [LARGE SCALE GENOMIC DNA]</scope>
    <source>
        <strain evidence="10">CCUG 57263</strain>
    </source>
</reference>
<evidence type="ECO:0000256" key="2">
    <source>
        <dbReference type="ARBA" id="ARBA00022679"/>
    </source>
</evidence>
<keyword evidence="2" id="KW-0808">Transferase</keyword>
<dbReference type="InterPro" id="IPR027417">
    <property type="entry name" value="P-loop_NTPase"/>
</dbReference>
<accession>A0ABW3D6P2</accession>
<keyword evidence="7" id="KW-0472">Membrane</keyword>
<dbReference type="InterPro" id="IPR053259">
    <property type="entry name" value="Golvesin-related_Golgi"/>
</dbReference>
<keyword evidence="4" id="KW-0735">Signal-anchor</keyword>
<dbReference type="EMBL" id="JBHTIU010000001">
    <property type="protein sequence ID" value="MFD0867545.1"/>
    <property type="molecule type" value="Genomic_DNA"/>
</dbReference>
<dbReference type="SUPFAM" id="SSF52540">
    <property type="entry name" value="P-loop containing nucleoside triphosphate hydrolases"/>
    <property type="match status" value="1"/>
</dbReference>
<evidence type="ECO:0000256" key="4">
    <source>
        <dbReference type="ARBA" id="ARBA00022968"/>
    </source>
</evidence>
<evidence type="ECO:0000256" key="7">
    <source>
        <dbReference type="ARBA" id="ARBA00023136"/>
    </source>
</evidence>
<dbReference type="InterPro" id="IPR009729">
    <property type="entry name" value="Gal-3-0_sulfotransfrase"/>
</dbReference>
<dbReference type="Pfam" id="PF06990">
    <property type="entry name" value="Gal-3-0_sulfotr"/>
    <property type="match status" value="1"/>
</dbReference>
<comment type="caution">
    <text evidence="9">The sequence shown here is derived from an EMBL/GenBank/DDBJ whole genome shotgun (WGS) entry which is preliminary data.</text>
</comment>
<evidence type="ECO:0000256" key="6">
    <source>
        <dbReference type="ARBA" id="ARBA00023034"/>
    </source>
</evidence>
<evidence type="ECO:0000256" key="3">
    <source>
        <dbReference type="ARBA" id="ARBA00022692"/>
    </source>
</evidence>
<evidence type="ECO:0000313" key="9">
    <source>
        <dbReference type="EMBL" id="MFD0867545.1"/>
    </source>
</evidence>
<protein>
    <recommendedName>
        <fullName evidence="11">Sulfotransferase family protein</fullName>
    </recommendedName>
</protein>
<evidence type="ECO:0000256" key="8">
    <source>
        <dbReference type="ARBA" id="ARBA00023180"/>
    </source>
</evidence>
<dbReference type="PANTHER" id="PTHR32301">
    <property type="entry name" value="COUNTIN RECEPTOR CNR3-RELATED"/>
    <property type="match status" value="1"/>
</dbReference>
<keyword evidence="6" id="KW-0333">Golgi apparatus</keyword>
<gene>
    <name evidence="9" type="ORF">ACFQ03_00105</name>
</gene>
<dbReference type="PANTHER" id="PTHR32301:SF6">
    <property type="entry name" value="GOLVESIN-RELATED"/>
    <property type="match status" value="1"/>
</dbReference>
<comment type="subcellular location">
    <subcellularLocation>
        <location evidence="1">Golgi apparatus membrane</location>
        <topology evidence="1">Single-pass type II membrane protein</topology>
    </subcellularLocation>
</comment>
<organism evidence="9 10">
    <name type="scientific">Paenibacillus residui</name>
    <dbReference type="NCBI Taxonomy" id="629724"/>
    <lineage>
        <taxon>Bacteria</taxon>
        <taxon>Bacillati</taxon>
        <taxon>Bacillota</taxon>
        <taxon>Bacilli</taxon>
        <taxon>Bacillales</taxon>
        <taxon>Paenibacillaceae</taxon>
        <taxon>Paenibacillus</taxon>
    </lineage>
</organism>
<sequence>MEEKEKPILLYMHIPKTAGTTMYTILLNQYRAEELLTFYYQWDDYVRAASQLPDMIRGSHSQVKCIFGHFFFGLHAYIPKPAIYATMLREPVEQVLSLYYYIRRVPEHPLHSQVVQMSLEDYLTNNKTYFASWNPQASQLANPFIPDLDKAITHLDTFYAFVGITEMFNESLFLMNRLFDWKQSSYQYWNVTEKRPQQQNIPPELIQLIREKTKLDGGLYHYAKLRLEQKLAALTPEEMKELQIFKEQLENRKKT</sequence>
<keyword evidence="10" id="KW-1185">Reference proteome</keyword>
<dbReference type="Gene3D" id="3.40.50.300">
    <property type="entry name" value="P-loop containing nucleotide triphosphate hydrolases"/>
    <property type="match status" value="1"/>
</dbReference>
<evidence type="ECO:0000256" key="1">
    <source>
        <dbReference type="ARBA" id="ARBA00004323"/>
    </source>
</evidence>
<name>A0ABW3D6P2_9BACL</name>
<keyword evidence="3" id="KW-0812">Transmembrane</keyword>